<protein>
    <recommendedName>
        <fullName evidence="5">Guanine nucleotide-binding protein-like 1</fullName>
    </recommendedName>
</protein>
<evidence type="ECO:0000313" key="8">
    <source>
        <dbReference type="EMBL" id="KAF9966314.1"/>
    </source>
</evidence>
<feature type="region of interest" description="Disordered" evidence="6">
    <location>
        <begin position="72"/>
        <end position="91"/>
    </location>
</feature>
<dbReference type="PROSITE" id="PS51721">
    <property type="entry name" value="G_CP"/>
    <property type="match status" value="1"/>
</dbReference>
<dbReference type="InterPro" id="IPR006073">
    <property type="entry name" value="GTP-bd"/>
</dbReference>
<evidence type="ECO:0000313" key="9">
    <source>
        <dbReference type="Proteomes" id="UP000738359"/>
    </source>
</evidence>
<feature type="compositionally biased region" description="Polar residues" evidence="6">
    <location>
        <begin position="41"/>
        <end position="58"/>
    </location>
</feature>
<evidence type="ECO:0000256" key="1">
    <source>
        <dbReference type="ARBA" id="ARBA00022553"/>
    </source>
</evidence>
<feature type="compositionally biased region" description="Acidic residues" evidence="6">
    <location>
        <begin position="595"/>
        <end position="624"/>
    </location>
</feature>
<dbReference type="InterPro" id="IPR027417">
    <property type="entry name" value="P-loop_NTPase"/>
</dbReference>
<dbReference type="SUPFAM" id="SSF52540">
    <property type="entry name" value="P-loop containing nucleoside triphosphate hydrolases"/>
    <property type="match status" value="1"/>
</dbReference>
<feature type="compositionally biased region" description="Acidic residues" evidence="6">
    <location>
        <begin position="650"/>
        <end position="674"/>
    </location>
</feature>
<sequence length="674" mass="76577">MPRAKPFSGALKKKQLQERRARHNTKIEEQQQHERKDHFQNENPGAPSNSNAGTASLNAYNGRFVKSFSKEFKPESHDRTGTRENSNHPAGQKLRSVFMRRSPADIEKSRLASMKPLELLPESELEVSFEDMFPNVIGFPRRPKWDYSMSRQELERNETKMFEEWMDSVYNQYPAEELSYFEHNLEVWRQLWRVLEISDIIMIIVDIRHPVIHFPPSLYQYVVNDMKRKLVVVFNKVDLVAPNTLFAWKQYFKEQFPELHIAAFSCYPPDPALINDSSTAALQKVVKKPRRRFYNAVGVKDVLEACKDVELSKNGAQVDWDTLVSQYDSNKDTEFQESEDENGHDQNHDKEESLDQTKGRNLHEKESDSNIAATLQTITIEDEENTPHKDYVTIGLVGHPNVGKSSLINSIMGRTVVSTSRTPGHTKHFQTIHLTHNVRLCDSPGLVFPSLLPKPLQILSGMYPIAQVQEPYSVVQYLAMRVNVPRLLKLDPPPSYERGPFRWSAFAICESFAIQRGFLTAKTGHPDVYRAANAILRLTTDGRILLSFKPPGFFTSTKYEKLRIAEADAVVTSEEDGQEGGAAAGARATKGTSHDEEDEEDSEEESESEAVDSGDDDDEDDSTEEPVGAKTKSGKFQMNTRVGGFFGLLQDDEQDEQEEEEEVGSEEEDVDGPR</sequence>
<dbReference type="Gene3D" id="3.40.50.300">
    <property type="entry name" value="P-loop containing nucleotide triphosphate hydrolases"/>
    <property type="match status" value="1"/>
</dbReference>
<feature type="compositionally biased region" description="Basic and acidic residues" evidence="6">
    <location>
        <begin position="341"/>
        <end position="368"/>
    </location>
</feature>
<feature type="region of interest" description="Disordered" evidence="6">
    <location>
        <begin position="332"/>
        <end position="370"/>
    </location>
</feature>
<dbReference type="PANTHER" id="PTHR45709">
    <property type="entry name" value="LARGE SUBUNIT GTPASE 1 HOMOLOG-RELATED"/>
    <property type="match status" value="1"/>
</dbReference>
<gene>
    <name evidence="8" type="primary">GNL1</name>
    <name evidence="8" type="ORF">BGZ70_002681</name>
</gene>
<dbReference type="EMBL" id="JAAAHY010000167">
    <property type="protein sequence ID" value="KAF9966314.1"/>
    <property type="molecule type" value="Genomic_DNA"/>
</dbReference>
<dbReference type="InterPro" id="IPR043358">
    <property type="entry name" value="GNL1-like"/>
</dbReference>
<dbReference type="AlphaFoldDB" id="A0A9P6JB41"/>
<dbReference type="Pfam" id="PF01926">
    <property type="entry name" value="MMR_HSR1"/>
    <property type="match status" value="1"/>
</dbReference>
<feature type="domain" description="CP-type G" evidence="7">
    <location>
        <begin position="188"/>
        <end position="449"/>
    </location>
</feature>
<feature type="compositionally biased region" description="Basic and acidic residues" evidence="6">
    <location>
        <begin position="72"/>
        <end position="86"/>
    </location>
</feature>
<dbReference type="Proteomes" id="UP000738359">
    <property type="component" value="Unassembled WGS sequence"/>
</dbReference>
<dbReference type="GO" id="GO:0005525">
    <property type="term" value="F:GTP binding"/>
    <property type="evidence" value="ECO:0007669"/>
    <property type="project" value="UniProtKB-KW"/>
</dbReference>
<evidence type="ECO:0000256" key="5">
    <source>
        <dbReference type="ARBA" id="ARBA00039902"/>
    </source>
</evidence>
<dbReference type="OrthoDB" id="61815at2759"/>
<reference evidence="8" key="1">
    <citation type="journal article" date="2020" name="Fungal Divers.">
        <title>Resolving the Mortierellaceae phylogeny through synthesis of multi-gene phylogenetics and phylogenomics.</title>
        <authorList>
            <person name="Vandepol N."/>
            <person name="Liber J."/>
            <person name="Desiro A."/>
            <person name="Na H."/>
            <person name="Kennedy M."/>
            <person name="Barry K."/>
            <person name="Grigoriev I.V."/>
            <person name="Miller A.N."/>
            <person name="O'Donnell K."/>
            <person name="Stajich J.E."/>
            <person name="Bonito G."/>
        </authorList>
    </citation>
    <scope>NUCLEOTIDE SEQUENCE</scope>
    <source>
        <strain evidence="8">CK1249</strain>
    </source>
</reference>
<name>A0A9P6JB41_MORAP</name>
<keyword evidence="1" id="KW-0597">Phosphoprotein</keyword>
<keyword evidence="9" id="KW-1185">Reference proteome</keyword>
<dbReference type="GO" id="GO:0003924">
    <property type="term" value="F:GTPase activity"/>
    <property type="evidence" value="ECO:0007669"/>
    <property type="project" value="InterPro"/>
</dbReference>
<feature type="region of interest" description="Disordered" evidence="6">
    <location>
        <begin position="1"/>
        <end position="58"/>
    </location>
</feature>
<keyword evidence="3" id="KW-0342">GTP-binding</keyword>
<organism evidence="8 9">
    <name type="scientific">Mortierella alpina</name>
    <name type="common">Oleaginous fungus</name>
    <name type="synonym">Mortierella renispora</name>
    <dbReference type="NCBI Taxonomy" id="64518"/>
    <lineage>
        <taxon>Eukaryota</taxon>
        <taxon>Fungi</taxon>
        <taxon>Fungi incertae sedis</taxon>
        <taxon>Mucoromycota</taxon>
        <taxon>Mortierellomycotina</taxon>
        <taxon>Mortierellomycetes</taxon>
        <taxon>Mortierellales</taxon>
        <taxon>Mortierellaceae</taxon>
        <taxon>Mortierella</taxon>
    </lineage>
</organism>
<feature type="compositionally biased region" description="Basic and acidic residues" evidence="6">
    <location>
        <begin position="15"/>
        <end position="40"/>
    </location>
</feature>
<evidence type="ECO:0000256" key="2">
    <source>
        <dbReference type="ARBA" id="ARBA00022741"/>
    </source>
</evidence>
<comment type="function">
    <text evidence="4">Possible regulatory or functional link with the histocompatibility cluster.</text>
</comment>
<evidence type="ECO:0000256" key="3">
    <source>
        <dbReference type="ARBA" id="ARBA00023134"/>
    </source>
</evidence>
<evidence type="ECO:0000256" key="4">
    <source>
        <dbReference type="ARBA" id="ARBA00037770"/>
    </source>
</evidence>
<feature type="region of interest" description="Disordered" evidence="6">
    <location>
        <begin position="570"/>
        <end position="674"/>
    </location>
</feature>
<keyword evidence="2" id="KW-0547">Nucleotide-binding</keyword>
<evidence type="ECO:0000256" key="6">
    <source>
        <dbReference type="SAM" id="MobiDB-lite"/>
    </source>
</evidence>
<proteinExistence type="predicted"/>
<dbReference type="InterPro" id="IPR030378">
    <property type="entry name" value="G_CP_dom"/>
</dbReference>
<evidence type="ECO:0000259" key="7">
    <source>
        <dbReference type="PROSITE" id="PS51721"/>
    </source>
</evidence>
<comment type="caution">
    <text evidence="8">The sequence shown here is derived from an EMBL/GenBank/DDBJ whole genome shotgun (WGS) entry which is preliminary data.</text>
</comment>
<accession>A0A9P6JB41</accession>
<dbReference type="PANTHER" id="PTHR45709:SF3">
    <property type="entry name" value="GUANINE NUCLEOTIDE-BINDING PROTEIN-LIKE 1"/>
    <property type="match status" value="1"/>
</dbReference>